<evidence type="ECO:0000313" key="5">
    <source>
        <dbReference type="Proteomes" id="UP001168528"/>
    </source>
</evidence>
<dbReference type="PIRSF" id="PIRSF004846">
    <property type="entry name" value="ModA"/>
    <property type="match status" value="1"/>
</dbReference>
<keyword evidence="3" id="KW-0732">Signal</keyword>
<dbReference type="Pfam" id="PF13531">
    <property type="entry name" value="SBP_bac_11"/>
    <property type="match status" value="1"/>
</dbReference>
<protein>
    <submittedName>
        <fullName evidence="4">Molybdate ABC transporter substrate-binding protein</fullName>
    </submittedName>
</protein>
<dbReference type="Gene3D" id="3.40.190.10">
    <property type="entry name" value="Periplasmic binding protein-like II"/>
    <property type="match status" value="2"/>
</dbReference>
<comment type="similarity">
    <text evidence="1">Belongs to the bacterial solute-binding protein ModA family.</text>
</comment>
<evidence type="ECO:0000256" key="3">
    <source>
        <dbReference type="ARBA" id="ARBA00022729"/>
    </source>
</evidence>
<dbReference type="InterPro" id="IPR044084">
    <property type="entry name" value="AvModA-like_subst-bd"/>
</dbReference>
<sequence length="248" mass="27477">MRYICLLVFISLFQPGYSQKIRVAVAANAQFVAEALKGSFEKETGIDTQLIISSSGKLTTQIQQGAPFDVFLSADMKYPQALYDSGLTEDKPNVYAYGVLVMWSLIDKNLNKGLQTVNEVSVKKIAIANPKLAPYGEAAVQALRKNRLYDQAEPKLVYAESIAGVNQYLLTGVADLAFTAKSVVQEPSMQNKGQWIEVDQQTYTPIAQGVVMLKSAATRNQAAARQFYDFLFTTKAKNIFQTYGYRLP</sequence>
<evidence type="ECO:0000313" key="4">
    <source>
        <dbReference type="EMBL" id="MDO1445254.1"/>
    </source>
</evidence>
<dbReference type="InterPro" id="IPR005950">
    <property type="entry name" value="ModA"/>
</dbReference>
<dbReference type="CDD" id="cd13539">
    <property type="entry name" value="PBP2_AvModA"/>
    <property type="match status" value="1"/>
</dbReference>
<keyword evidence="5" id="KW-1185">Reference proteome</keyword>
<evidence type="ECO:0000256" key="2">
    <source>
        <dbReference type="ARBA" id="ARBA00022723"/>
    </source>
</evidence>
<keyword evidence="2" id="KW-0479">Metal-binding</keyword>
<dbReference type="RefSeq" id="WP_302036044.1">
    <property type="nucleotide sequence ID" value="NZ_JAUKPO010000001.1"/>
</dbReference>
<dbReference type="PANTHER" id="PTHR30632">
    <property type="entry name" value="MOLYBDATE-BINDING PERIPLASMIC PROTEIN"/>
    <property type="match status" value="1"/>
</dbReference>
<dbReference type="Proteomes" id="UP001168528">
    <property type="component" value="Unassembled WGS sequence"/>
</dbReference>
<dbReference type="EMBL" id="JAUKPO010000001">
    <property type="protein sequence ID" value="MDO1445254.1"/>
    <property type="molecule type" value="Genomic_DNA"/>
</dbReference>
<dbReference type="SUPFAM" id="SSF53850">
    <property type="entry name" value="Periplasmic binding protein-like II"/>
    <property type="match status" value="1"/>
</dbReference>
<reference evidence="4" key="1">
    <citation type="submission" date="2023-07" db="EMBL/GenBank/DDBJ databases">
        <title>The genome sequence of Rhodocytophaga aerolata KACC 12507.</title>
        <authorList>
            <person name="Zhang X."/>
        </authorList>
    </citation>
    <scope>NUCLEOTIDE SEQUENCE</scope>
    <source>
        <strain evidence="4">KACC 12507</strain>
    </source>
</reference>
<dbReference type="NCBIfam" id="TIGR01256">
    <property type="entry name" value="modA"/>
    <property type="match status" value="1"/>
</dbReference>
<organism evidence="4 5">
    <name type="scientific">Rhodocytophaga aerolata</name>
    <dbReference type="NCBI Taxonomy" id="455078"/>
    <lineage>
        <taxon>Bacteria</taxon>
        <taxon>Pseudomonadati</taxon>
        <taxon>Bacteroidota</taxon>
        <taxon>Cytophagia</taxon>
        <taxon>Cytophagales</taxon>
        <taxon>Rhodocytophagaceae</taxon>
        <taxon>Rhodocytophaga</taxon>
    </lineage>
</organism>
<accession>A0ABT8R1I9</accession>
<gene>
    <name evidence="4" type="primary">modA</name>
    <name evidence="4" type="ORF">Q0590_03280</name>
</gene>
<dbReference type="PANTHER" id="PTHR30632:SF14">
    <property type="entry name" value="TUNGSTATE_MOLYBDATE_CHROMATE-BINDING PROTEIN MODA"/>
    <property type="match status" value="1"/>
</dbReference>
<name>A0ABT8R1I9_9BACT</name>
<comment type="caution">
    <text evidence="4">The sequence shown here is derived from an EMBL/GenBank/DDBJ whole genome shotgun (WGS) entry which is preliminary data.</text>
</comment>
<dbReference type="InterPro" id="IPR050682">
    <property type="entry name" value="ModA/WtpA"/>
</dbReference>
<evidence type="ECO:0000256" key="1">
    <source>
        <dbReference type="ARBA" id="ARBA00009175"/>
    </source>
</evidence>
<proteinExistence type="inferred from homology"/>